<sequence>MKKFFLLACAAVLIASCGERKAVLTAELSGMQANDTVLVSYKRQTDTLAAPNGAFTYEFTDSVAGLVSFYRLPKRNPDGSMQAFNMRPISVLMQPNTPVTVKGSFDEYEVTGNDFYKEFNTIAVLKETNQKQADLQKRIISLQKSGQLNDSMEVIQKEYKTLDSMYQTGIKDYVTAHPESDVALFLLYYFRPECGTELYDKFSDQVKNGALKNRYKEVSDRYESIIAKKKAAEFIQERKPAPDFTLKALDGKDFTLSSLKGKYVVLDFWGSWCGWCIKGIPEMKKMYTKYKNKLEVVGIDCGDTEEKWKEAVAKYELPWTNVINGTEEGKDLTVTYNISGFPTKLVIDPEGNIAKIVIGEDPAFYETIDGFMK</sequence>
<evidence type="ECO:0000256" key="2">
    <source>
        <dbReference type="ARBA" id="ARBA00022748"/>
    </source>
</evidence>
<protein>
    <submittedName>
        <fullName evidence="7">TlpA family protein disulfide reductase</fullName>
    </submittedName>
</protein>
<feature type="domain" description="Thioredoxin" evidence="6">
    <location>
        <begin position="235"/>
        <end position="373"/>
    </location>
</feature>
<keyword evidence="3" id="KW-1015">Disulfide bond</keyword>
<feature type="chain" id="PRO_5039214894" evidence="5">
    <location>
        <begin position="22"/>
        <end position="373"/>
    </location>
</feature>
<keyword evidence="4" id="KW-0676">Redox-active center</keyword>
<dbReference type="InterPro" id="IPR050553">
    <property type="entry name" value="Thioredoxin_ResA/DsbE_sf"/>
</dbReference>
<feature type="signal peptide" evidence="5">
    <location>
        <begin position="1"/>
        <end position="21"/>
    </location>
</feature>
<dbReference type="InterPro" id="IPR000866">
    <property type="entry name" value="AhpC/TSA"/>
</dbReference>
<reference evidence="7" key="2">
    <citation type="journal article" date="2021" name="PeerJ">
        <title>Extensive microbial diversity within the chicken gut microbiome revealed by metagenomics and culture.</title>
        <authorList>
            <person name="Gilroy R."/>
            <person name="Ravi A."/>
            <person name="Getino M."/>
            <person name="Pursley I."/>
            <person name="Horton D.L."/>
            <person name="Alikhan N.F."/>
            <person name="Baker D."/>
            <person name="Gharbi K."/>
            <person name="Hall N."/>
            <person name="Watson M."/>
            <person name="Adriaenssens E.M."/>
            <person name="Foster-Nyarko E."/>
            <person name="Jarju S."/>
            <person name="Secka A."/>
            <person name="Antonio M."/>
            <person name="Oren A."/>
            <person name="Chaudhuri R.R."/>
            <person name="La Ragione R."/>
            <person name="Hildebrand F."/>
            <person name="Pallen M.J."/>
        </authorList>
    </citation>
    <scope>NUCLEOTIDE SEQUENCE</scope>
    <source>
        <strain evidence="7">CHK158-818</strain>
    </source>
</reference>
<evidence type="ECO:0000256" key="3">
    <source>
        <dbReference type="ARBA" id="ARBA00023157"/>
    </source>
</evidence>
<evidence type="ECO:0000313" key="7">
    <source>
        <dbReference type="EMBL" id="HIU56112.1"/>
    </source>
</evidence>
<proteinExistence type="predicted"/>
<evidence type="ECO:0000313" key="8">
    <source>
        <dbReference type="Proteomes" id="UP000824112"/>
    </source>
</evidence>
<keyword evidence="2" id="KW-0201">Cytochrome c-type biogenesis</keyword>
<dbReference type="EMBL" id="DVNA01000230">
    <property type="protein sequence ID" value="HIU56112.1"/>
    <property type="molecule type" value="Genomic_DNA"/>
</dbReference>
<dbReference type="PANTHER" id="PTHR42852:SF6">
    <property type="entry name" value="THIOL:DISULFIDE INTERCHANGE PROTEIN DSBE"/>
    <property type="match status" value="1"/>
</dbReference>
<evidence type="ECO:0000259" key="6">
    <source>
        <dbReference type="PROSITE" id="PS51352"/>
    </source>
</evidence>
<evidence type="ECO:0000256" key="5">
    <source>
        <dbReference type="SAM" id="SignalP"/>
    </source>
</evidence>
<reference evidence="7" key="1">
    <citation type="submission" date="2020-10" db="EMBL/GenBank/DDBJ databases">
        <authorList>
            <person name="Gilroy R."/>
        </authorList>
    </citation>
    <scope>NUCLEOTIDE SEQUENCE</scope>
    <source>
        <strain evidence="7">CHK158-818</strain>
    </source>
</reference>
<name>A0A9D1M9S4_9BACT</name>
<organism evidence="7 8">
    <name type="scientific">Candidatus Gallibacteroides avistercoris</name>
    <dbReference type="NCBI Taxonomy" id="2840833"/>
    <lineage>
        <taxon>Bacteria</taxon>
        <taxon>Pseudomonadati</taxon>
        <taxon>Bacteroidota</taxon>
        <taxon>Bacteroidia</taxon>
        <taxon>Bacteroidales</taxon>
        <taxon>Bacteroidaceae</taxon>
        <taxon>Bacteroidaceae incertae sedis</taxon>
        <taxon>Candidatus Gallibacteroides</taxon>
    </lineage>
</organism>
<dbReference type="SUPFAM" id="SSF52833">
    <property type="entry name" value="Thioredoxin-like"/>
    <property type="match status" value="1"/>
</dbReference>
<dbReference type="PANTHER" id="PTHR42852">
    <property type="entry name" value="THIOL:DISULFIDE INTERCHANGE PROTEIN DSBE"/>
    <property type="match status" value="1"/>
</dbReference>
<evidence type="ECO:0000256" key="1">
    <source>
        <dbReference type="ARBA" id="ARBA00004196"/>
    </source>
</evidence>
<dbReference type="Gene3D" id="3.40.30.10">
    <property type="entry name" value="Glutaredoxin"/>
    <property type="match status" value="1"/>
</dbReference>
<evidence type="ECO:0000256" key="4">
    <source>
        <dbReference type="ARBA" id="ARBA00023284"/>
    </source>
</evidence>
<dbReference type="InterPro" id="IPR013766">
    <property type="entry name" value="Thioredoxin_domain"/>
</dbReference>
<dbReference type="GO" id="GO:0017004">
    <property type="term" value="P:cytochrome complex assembly"/>
    <property type="evidence" value="ECO:0007669"/>
    <property type="project" value="UniProtKB-KW"/>
</dbReference>
<dbReference type="AlphaFoldDB" id="A0A9D1M9S4"/>
<dbReference type="PROSITE" id="PS51257">
    <property type="entry name" value="PROKAR_LIPOPROTEIN"/>
    <property type="match status" value="1"/>
</dbReference>
<dbReference type="GO" id="GO:0030313">
    <property type="term" value="C:cell envelope"/>
    <property type="evidence" value="ECO:0007669"/>
    <property type="project" value="UniProtKB-SubCell"/>
</dbReference>
<dbReference type="PROSITE" id="PS51352">
    <property type="entry name" value="THIOREDOXIN_2"/>
    <property type="match status" value="1"/>
</dbReference>
<dbReference type="CDD" id="cd02966">
    <property type="entry name" value="TlpA_like_family"/>
    <property type="match status" value="1"/>
</dbReference>
<keyword evidence="5" id="KW-0732">Signal</keyword>
<dbReference type="GO" id="GO:0016209">
    <property type="term" value="F:antioxidant activity"/>
    <property type="evidence" value="ECO:0007669"/>
    <property type="project" value="InterPro"/>
</dbReference>
<comment type="caution">
    <text evidence="7">The sequence shown here is derived from an EMBL/GenBank/DDBJ whole genome shotgun (WGS) entry which is preliminary data.</text>
</comment>
<dbReference type="InterPro" id="IPR036249">
    <property type="entry name" value="Thioredoxin-like_sf"/>
</dbReference>
<dbReference type="GO" id="GO:0016491">
    <property type="term" value="F:oxidoreductase activity"/>
    <property type="evidence" value="ECO:0007669"/>
    <property type="project" value="InterPro"/>
</dbReference>
<dbReference type="Proteomes" id="UP000824112">
    <property type="component" value="Unassembled WGS sequence"/>
</dbReference>
<accession>A0A9D1M9S4</accession>
<dbReference type="Pfam" id="PF00578">
    <property type="entry name" value="AhpC-TSA"/>
    <property type="match status" value="1"/>
</dbReference>
<comment type="subcellular location">
    <subcellularLocation>
        <location evidence="1">Cell envelope</location>
    </subcellularLocation>
</comment>
<gene>
    <name evidence="7" type="ORF">IAB03_09955</name>
</gene>